<evidence type="ECO:0000313" key="3">
    <source>
        <dbReference type="Proteomes" id="UP000281406"/>
    </source>
</evidence>
<keyword evidence="3" id="KW-1185">Reference proteome</keyword>
<reference evidence="2 3" key="1">
    <citation type="submission" date="2018-10" db="EMBL/GenBank/DDBJ databases">
        <title>Genome assembly for a Yunnan-Guizhou Plateau 3E fish, Anabarilius grahami (Regan), and its evolutionary and genetic applications.</title>
        <authorList>
            <person name="Jiang W."/>
        </authorList>
    </citation>
    <scope>NUCLEOTIDE SEQUENCE [LARGE SCALE GENOMIC DNA]</scope>
    <source>
        <strain evidence="2">AG-KIZ</strain>
        <tissue evidence="2">Muscle</tissue>
    </source>
</reference>
<protein>
    <submittedName>
        <fullName evidence="2">Uncharacterized protein</fullName>
    </submittedName>
</protein>
<dbReference type="EMBL" id="RJVU01042602">
    <property type="protein sequence ID" value="ROL45178.1"/>
    <property type="molecule type" value="Genomic_DNA"/>
</dbReference>
<feature type="region of interest" description="Disordered" evidence="1">
    <location>
        <begin position="1"/>
        <end position="96"/>
    </location>
</feature>
<feature type="compositionally biased region" description="Polar residues" evidence="1">
    <location>
        <begin position="70"/>
        <end position="84"/>
    </location>
</feature>
<evidence type="ECO:0000313" key="2">
    <source>
        <dbReference type="EMBL" id="ROL45178.1"/>
    </source>
</evidence>
<dbReference type="AlphaFoldDB" id="A0A3N0YH97"/>
<evidence type="ECO:0000256" key="1">
    <source>
        <dbReference type="SAM" id="MobiDB-lite"/>
    </source>
</evidence>
<proteinExistence type="predicted"/>
<dbReference type="Proteomes" id="UP000281406">
    <property type="component" value="Unassembled WGS sequence"/>
</dbReference>
<organism evidence="2 3">
    <name type="scientific">Anabarilius grahami</name>
    <name type="common">Kanglang fish</name>
    <name type="synonym">Barilius grahami</name>
    <dbReference type="NCBI Taxonomy" id="495550"/>
    <lineage>
        <taxon>Eukaryota</taxon>
        <taxon>Metazoa</taxon>
        <taxon>Chordata</taxon>
        <taxon>Craniata</taxon>
        <taxon>Vertebrata</taxon>
        <taxon>Euteleostomi</taxon>
        <taxon>Actinopterygii</taxon>
        <taxon>Neopterygii</taxon>
        <taxon>Teleostei</taxon>
        <taxon>Ostariophysi</taxon>
        <taxon>Cypriniformes</taxon>
        <taxon>Xenocyprididae</taxon>
        <taxon>Xenocypridinae</taxon>
        <taxon>Xenocypridinae incertae sedis</taxon>
        <taxon>Anabarilius</taxon>
    </lineage>
</organism>
<comment type="caution">
    <text evidence="2">The sequence shown here is derived from an EMBL/GenBank/DDBJ whole genome shotgun (WGS) entry which is preliminary data.</text>
</comment>
<sequence>MTLQQKKKLSHQPEQRGSSALMLAQRPCASLSPQRAESPVLFTRKDQHPSSAASGMITFGGSNDELDSMSLATSESSEWVNSGDDSAPPPLKATDDVRPRVDSKLMRVLTKAVQEHGLDWSAPEEPTRSRLDEWFLQRDLNSGAPLASSLVLPGNGATKKGYVKVSPLEEAVAVHLCPPTATGWKMKAIHPSKPCSTQHSHPERSLLMARLSQCYIQWRYFKCIRPNSSMLWSLVWCWSGTEVITGYAPLPAKENQLIHCLQSYQDGPADSAATQGILSTRPSPAESGA</sequence>
<gene>
    <name evidence="2" type="ORF">DPX16_8307</name>
</gene>
<name>A0A3N0YH97_ANAGA</name>
<feature type="compositionally biased region" description="Basic residues" evidence="1">
    <location>
        <begin position="1"/>
        <end position="10"/>
    </location>
</feature>
<accession>A0A3N0YH97</accession>